<accession>A0A9P0W054</accession>
<keyword evidence="5 7" id="KW-0833">Ubl conjugation pathway</keyword>
<protein>
    <recommendedName>
        <fullName evidence="3 7">Ubiquitin-like protein ATG12</fullName>
    </recommendedName>
</protein>
<dbReference type="GO" id="GO:0015031">
    <property type="term" value="P:protein transport"/>
    <property type="evidence" value="ECO:0007669"/>
    <property type="project" value="UniProtKB-KW"/>
</dbReference>
<evidence type="ECO:0000256" key="8">
    <source>
        <dbReference type="SAM" id="MobiDB-lite"/>
    </source>
</evidence>
<dbReference type="GO" id="GO:0034274">
    <property type="term" value="C:Atg12-Atg5-Atg16 complex"/>
    <property type="evidence" value="ECO:0007669"/>
    <property type="project" value="TreeGrafter"/>
</dbReference>
<keyword evidence="10" id="KW-1185">Reference proteome</keyword>
<dbReference type="PANTHER" id="PTHR13385:SF0">
    <property type="entry name" value="UBIQUITIN-LIKE PROTEIN ATG12"/>
    <property type="match status" value="1"/>
</dbReference>
<keyword evidence="7" id="KW-0472">Membrane</keyword>
<keyword evidence="7" id="KW-0813">Transport</keyword>
<dbReference type="GO" id="GO:0019776">
    <property type="term" value="F:Atg8-family ligase activity"/>
    <property type="evidence" value="ECO:0007669"/>
    <property type="project" value="TreeGrafter"/>
</dbReference>
<dbReference type="GO" id="GO:0000045">
    <property type="term" value="P:autophagosome assembly"/>
    <property type="evidence" value="ECO:0007669"/>
    <property type="project" value="InterPro"/>
</dbReference>
<comment type="caution">
    <text evidence="9">The sequence shown here is derived from an EMBL/GenBank/DDBJ whole genome shotgun (WGS) entry which is preliminary data.</text>
</comment>
<evidence type="ECO:0000256" key="4">
    <source>
        <dbReference type="ARBA" id="ARBA00022499"/>
    </source>
</evidence>
<feature type="compositionally biased region" description="Low complexity" evidence="8">
    <location>
        <begin position="1"/>
        <end position="23"/>
    </location>
</feature>
<comment type="subunit">
    <text evidence="7">Forms a conjugate with ATG5.</text>
</comment>
<comment type="subcellular location">
    <subcellularLocation>
        <location evidence="1 7">Preautophagosomal structure membrane</location>
        <topology evidence="1 7">Peripheral membrane protein</topology>
    </subcellularLocation>
</comment>
<organism evidence="9 10">
    <name type="scientific">[Candida] railenensis</name>
    <dbReference type="NCBI Taxonomy" id="45579"/>
    <lineage>
        <taxon>Eukaryota</taxon>
        <taxon>Fungi</taxon>
        <taxon>Dikarya</taxon>
        <taxon>Ascomycota</taxon>
        <taxon>Saccharomycotina</taxon>
        <taxon>Pichiomycetes</taxon>
        <taxon>Debaryomycetaceae</taxon>
        <taxon>Kurtzmaniella</taxon>
    </lineage>
</organism>
<reference evidence="9" key="1">
    <citation type="submission" date="2022-03" db="EMBL/GenBank/DDBJ databases">
        <authorList>
            <person name="Legras J.-L."/>
            <person name="Devillers H."/>
            <person name="Grondin C."/>
        </authorList>
    </citation>
    <scope>NUCLEOTIDE SEQUENCE</scope>
    <source>
        <strain evidence="9">CLIB 1423</strain>
    </source>
</reference>
<dbReference type="GO" id="GO:0034045">
    <property type="term" value="C:phagophore assembly site membrane"/>
    <property type="evidence" value="ECO:0007669"/>
    <property type="project" value="UniProtKB-SubCell"/>
</dbReference>
<dbReference type="GO" id="GO:0097352">
    <property type="term" value="P:autophagosome maturation"/>
    <property type="evidence" value="ECO:0007669"/>
    <property type="project" value="TreeGrafter"/>
</dbReference>
<dbReference type="SUPFAM" id="SSF54236">
    <property type="entry name" value="Ubiquitin-like"/>
    <property type="match status" value="1"/>
</dbReference>
<dbReference type="GO" id="GO:0000421">
    <property type="term" value="C:autophagosome membrane"/>
    <property type="evidence" value="ECO:0007669"/>
    <property type="project" value="TreeGrafter"/>
</dbReference>
<dbReference type="Pfam" id="PF04110">
    <property type="entry name" value="APG12"/>
    <property type="match status" value="1"/>
</dbReference>
<evidence type="ECO:0000313" key="10">
    <source>
        <dbReference type="Proteomes" id="UP000837801"/>
    </source>
</evidence>
<dbReference type="Gene3D" id="3.10.20.90">
    <property type="entry name" value="Phosphatidylinositol 3-kinase Catalytic Subunit, Chain A, domain 1"/>
    <property type="match status" value="1"/>
</dbReference>
<comment type="similarity">
    <text evidence="2 7">Belongs to the ATG12 family.</text>
</comment>
<dbReference type="PANTHER" id="PTHR13385">
    <property type="entry name" value="AUTOPHAGY PROTEIN 12"/>
    <property type="match status" value="1"/>
</dbReference>
<dbReference type="InterPro" id="IPR007242">
    <property type="entry name" value="Atg12"/>
</dbReference>
<keyword evidence="4 7" id="KW-1017">Isopeptide bond</keyword>
<name>A0A9P0W054_9ASCO</name>
<evidence type="ECO:0000256" key="2">
    <source>
        <dbReference type="ARBA" id="ARBA00007778"/>
    </source>
</evidence>
<dbReference type="AlphaFoldDB" id="A0A9P0W054"/>
<evidence type="ECO:0000256" key="5">
    <source>
        <dbReference type="ARBA" id="ARBA00022786"/>
    </source>
</evidence>
<sequence>MAPGSGSSSSSSSSSPSPQESSPSLPPSYPPIPLSTSIILDKFTPPTPPNDKITLRFTPIGSTPGITPNVLKISGDRTMVVISQFISKKLKTKSVHLYIQNTFEPNPDELVYDLFRLFKTNNELIVSYCLQVAFG</sequence>
<evidence type="ECO:0000256" key="7">
    <source>
        <dbReference type="RuleBase" id="RU361201"/>
    </source>
</evidence>
<keyword evidence="7" id="KW-0653">Protein transport</keyword>
<dbReference type="Proteomes" id="UP000837801">
    <property type="component" value="Unassembled WGS sequence"/>
</dbReference>
<dbReference type="OrthoDB" id="10003551at2759"/>
<dbReference type="GO" id="GO:0000422">
    <property type="term" value="P:autophagy of mitochondrion"/>
    <property type="evidence" value="ECO:0007669"/>
    <property type="project" value="TreeGrafter"/>
</dbReference>
<comment type="function">
    <text evidence="7">Ubiquitin-like protein involved in cytoplasm to vacuole transport (Cvt), autophagy vesicles formation, mitophagy, and nucleophagy.</text>
</comment>
<feature type="compositionally biased region" description="Pro residues" evidence="8">
    <location>
        <begin position="24"/>
        <end position="33"/>
    </location>
</feature>
<proteinExistence type="inferred from homology"/>
<evidence type="ECO:0000256" key="6">
    <source>
        <dbReference type="ARBA" id="ARBA00023006"/>
    </source>
</evidence>
<evidence type="ECO:0000256" key="1">
    <source>
        <dbReference type="ARBA" id="ARBA00004623"/>
    </source>
</evidence>
<dbReference type="GO" id="GO:0034727">
    <property type="term" value="P:piecemeal microautophagy of the nucleus"/>
    <property type="evidence" value="ECO:0007669"/>
    <property type="project" value="TreeGrafter"/>
</dbReference>
<keyword evidence="6 7" id="KW-0072">Autophagy</keyword>
<dbReference type="GO" id="GO:0061723">
    <property type="term" value="P:glycophagy"/>
    <property type="evidence" value="ECO:0007669"/>
    <property type="project" value="TreeGrafter"/>
</dbReference>
<dbReference type="InterPro" id="IPR029071">
    <property type="entry name" value="Ubiquitin-like_domsf"/>
</dbReference>
<feature type="region of interest" description="Disordered" evidence="8">
    <location>
        <begin position="1"/>
        <end position="33"/>
    </location>
</feature>
<gene>
    <name evidence="9" type="ORF">CLIB1423_34S00408</name>
</gene>
<dbReference type="CDD" id="cd01612">
    <property type="entry name" value="Ubl_ATG12"/>
    <property type="match status" value="1"/>
</dbReference>
<evidence type="ECO:0000256" key="3">
    <source>
        <dbReference type="ARBA" id="ARBA00015875"/>
    </source>
</evidence>
<dbReference type="EMBL" id="CAKXYY010000034">
    <property type="protein sequence ID" value="CAH2355796.1"/>
    <property type="molecule type" value="Genomic_DNA"/>
</dbReference>
<evidence type="ECO:0000313" key="9">
    <source>
        <dbReference type="EMBL" id="CAH2355796.1"/>
    </source>
</evidence>